<gene>
    <name evidence="9" type="ORF">PCC79_04025</name>
</gene>
<evidence type="ECO:0000256" key="7">
    <source>
        <dbReference type="RuleBase" id="RU363032"/>
    </source>
</evidence>
<feature type="domain" description="ABC transmembrane type-1" evidence="8">
    <location>
        <begin position="68"/>
        <end position="259"/>
    </location>
</feature>
<feature type="transmembrane region" description="Helical" evidence="7">
    <location>
        <begin position="103"/>
        <end position="124"/>
    </location>
</feature>
<dbReference type="PANTHER" id="PTHR43744:SF3">
    <property type="entry name" value="LACTOSE TRANSPORT SYSTEM PERMEASE PROTEIN LACG"/>
    <property type="match status" value="1"/>
</dbReference>
<evidence type="ECO:0000256" key="1">
    <source>
        <dbReference type="ARBA" id="ARBA00004651"/>
    </source>
</evidence>
<evidence type="ECO:0000256" key="2">
    <source>
        <dbReference type="ARBA" id="ARBA00022448"/>
    </source>
</evidence>
<feature type="transmembrane region" description="Helical" evidence="7">
    <location>
        <begin position="9"/>
        <end position="34"/>
    </location>
</feature>
<feature type="transmembrane region" description="Helical" evidence="7">
    <location>
        <begin position="136"/>
        <end position="159"/>
    </location>
</feature>
<evidence type="ECO:0000256" key="3">
    <source>
        <dbReference type="ARBA" id="ARBA00022475"/>
    </source>
</evidence>
<keyword evidence="3" id="KW-1003">Cell membrane</keyword>
<keyword evidence="5 7" id="KW-1133">Transmembrane helix</keyword>
<dbReference type="CDD" id="cd06261">
    <property type="entry name" value="TM_PBP2"/>
    <property type="match status" value="1"/>
</dbReference>
<reference evidence="9 10" key="1">
    <citation type="journal article" date="2023" name="Environ Microbiome">
        <title>A coral-associated actinobacterium mitigates coral bleaching under heat stress.</title>
        <authorList>
            <person name="Li J."/>
            <person name="Zou Y."/>
            <person name="Li Q."/>
            <person name="Zhang J."/>
            <person name="Bourne D.G."/>
            <person name="Lyu Y."/>
            <person name="Liu C."/>
            <person name="Zhang S."/>
        </authorList>
    </citation>
    <scope>NUCLEOTIDE SEQUENCE [LARGE SCALE GENOMIC DNA]</scope>
    <source>
        <strain evidence="9 10">SCSIO 13291</strain>
    </source>
</reference>
<proteinExistence type="inferred from homology"/>
<evidence type="ECO:0000256" key="6">
    <source>
        <dbReference type="ARBA" id="ARBA00023136"/>
    </source>
</evidence>
<organism evidence="9 10">
    <name type="scientific">Propioniciclava soli</name>
    <dbReference type="NCBI Taxonomy" id="2775081"/>
    <lineage>
        <taxon>Bacteria</taxon>
        <taxon>Bacillati</taxon>
        <taxon>Actinomycetota</taxon>
        <taxon>Actinomycetes</taxon>
        <taxon>Propionibacteriales</taxon>
        <taxon>Propionibacteriaceae</taxon>
        <taxon>Propioniciclava</taxon>
    </lineage>
</organism>
<keyword evidence="6 7" id="KW-0472">Membrane</keyword>
<evidence type="ECO:0000313" key="10">
    <source>
        <dbReference type="Proteomes" id="UP001434337"/>
    </source>
</evidence>
<keyword evidence="10" id="KW-1185">Reference proteome</keyword>
<dbReference type="RefSeq" id="WP_342373085.1">
    <property type="nucleotide sequence ID" value="NZ_CP115965.1"/>
</dbReference>
<evidence type="ECO:0000259" key="8">
    <source>
        <dbReference type="PROSITE" id="PS50928"/>
    </source>
</evidence>
<dbReference type="PROSITE" id="PS50928">
    <property type="entry name" value="ABC_TM1"/>
    <property type="match status" value="1"/>
</dbReference>
<dbReference type="InterPro" id="IPR000515">
    <property type="entry name" value="MetI-like"/>
</dbReference>
<sequence>MYRYTWRTAILEAVMILTALIFLFPIYVLFSLAFKAPGDPSSLIAPPAQPTFANFIDAWNQGGLGGGLVNSFIVTSITVVLVVIISAAAAYPLSRAGARWSNVAYFGFLAGLLLPAQLGLLPLYQTIRDLGLLGSLAGVILVNVGGSMPFSIFLYAGFLRALPTEFEEAAAIDGASPFRTFWSVVFPLMRPITGTLAVLTAVATWNDFLTPLLYLSGSDQQTITVAVYGFVGQFGAQWNLIFAGIVISILPILITYFLMQRSIIQGFAGGLKG</sequence>
<dbReference type="SUPFAM" id="SSF161098">
    <property type="entry name" value="MetI-like"/>
    <property type="match status" value="1"/>
</dbReference>
<evidence type="ECO:0000256" key="5">
    <source>
        <dbReference type="ARBA" id="ARBA00022989"/>
    </source>
</evidence>
<accession>A0ABZ3C9V7</accession>
<feature type="transmembrane region" description="Helical" evidence="7">
    <location>
        <begin position="238"/>
        <end position="259"/>
    </location>
</feature>
<comment type="similarity">
    <text evidence="7">Belongs to the binding-protein-dependent transport system permease family.</text>
</comment>
<evidence type="ECO:0000256" key="4">
    <source>
        <dbReference type="ARBA" id="ARBA00022692"/>
    </source>
</evidence>
<dbReference type="Gene3D" id="1.10.3720.10">
    <property type="entry name" value="MetI-like"/>
    <property type="match status" value="1"/>
</dbReference>
<feature type="transmembrane region" description="Helical" evidence="7">
    <location>
        <begin position="68"/>
        <end position="91"/>
    </location>
</feature>
<feature type="transmembrane region" description="Helical" evidence="7">
    <location>
        <begin position="180"/>
        <end position="205"/>
    </location>
</feature>
<protein>
    <submittedName>
        <fullName evidence="9">Carbohydrate ABC transporter permease</fullName>
    </submittedName>
</protein>
<evidence type="ECO:0000313" key="9">
    <source>
        <dbReference type="EMBL" id="WZW99376.1"/>
    </source>
</evidence>
<dbReference type="EMBL" id="CP115965">
    <property type="protein sequence ID" value="WZW99376.1"/>
    <property type="molecule type" value="Genomic_DNA"/>
</dbReference>
<comment type="subcellular location">
    <subcellularLocation>
        <location evidence="1 7">Cell membrane</location>
        <topology evidence="1 7">Multi-pass membrane protein</topology>
    </subcellularLocation>
</comment>
<dbReference type="Proteomes" id="UP001434337">
    <property type="component" value="Chromosome"/>
</dbReference>
<dbReference type="PANTHER" id="PTHR43744">
    <property type="entry name" value="ABC TRANSPORTER PERMEASE PROTEIN MG189-RELATED-RELATED"/>
    <property type="match status" value="1"/>
</dbReference>
<name>A0ABZ3C9V7_9ACTN</name>
<keyword evidence="2 7" id="KW-0813">Transport</keyword>
<keyword evidence="4 7" id="KW-0812">Transmembrane</keyword>
<dbReference type="InterPro" id="IPR035906">
    <property type="entry name" value="MetI-like_sf"/>
</dbReference>
<dbReference type="Pfam" id="PF00528">
    <property type="entry name" value="BPD_transp_1"/>
    <property type="match status" value="1"/>
</dbReference>